<dbReference type="InterPro" id="IPR007525">
    <property type="entry name" value="FrhB_FdhB_C"/>
</dbReference>
<dbReference type="Pfam" id="PF12838">
    <property type="entry name" value="Fer4_7"/>
    <property type="match status" value="1"/>
</dbReference>
<dbReference type="Pfam" id="PF04432">
    <property type="entry name" value="FrhB_FdhB_C"/>
    <property type="match status" value="1"/>
</dbReference>
<dbReference type="AlphaFoldDB" id="A0A0E3L996"/>
<dbReference type="EMBL" id="CP009506">
    <property type="protein sequence ID" value="AKB29886.1"/>
    <property type="molecule type" value="Genomic_DNA"/>
</dbReference>
<dbReference type="HOGENOM" id="CLU_037958_1_0_2"/>
<evidence type="ECO:0000259" key="1">
    <source>
        <dbReference type="PROSITE" id="PS51379"/>
    </source>
</evidence>
<dbReference type="RefSeq" id="WP_048173659.1">
    <property type="nucleotide sequence ID" value="NZ_CP009506.1"/>
</dbReference>
<dbReference type="GeneID" id="24862075"/>
<feature type="domain" description="4Fe-4S ferredoxin-type" evidence="1">
    <location>
        <begin position="6"/>
        <end position="35"/>
    </location>
</feature>
<dbReference type="InterPro" id="IPR017900">
    <property type="entry name" value="4Fe4S_Fe_S_CS"/>
</dbReference>
<organism evidence="2 3">
    <name type="scientific">Methanosarcina siciliae T4/M</name>
    <dbReference type="NCBI Taxonomy" id="1434120"/>
    <lineage>
        <taxon>Archaea</taxon>
        <taxon>Methanobacteriati</taxon>
        <taxon>Methanobacteriota</taxon>
        <taxon>Stenosarchaea group</taxon>
        <taxon>Methanomicrobia</taxon>
        <taxon>Methanosarcinales</taxon>
        <taxon>Methanosarcinaceae</taxon>
        <taxon>Methanosarcina</taxon>
    </lineage>
</organism>
<name>A0A0E3L996_9EURY</name>
<dbReference type="Pfam" id="PF04422">
    <property type="entry name" value="FrhB_FdhB_N"/>
    <property type="match status" value="1"/>
</dbReference>
<dbReference type="InterPro" id="IPR017896">
    <property type="entry name" value="4Fe4S_Fe-S-bd"/>
</dbReference>
<keyword evidence="3" id="KW-1185">Reference proteome</keyword>
<gene>
    <name evidence="2" type="ORF">MSSIT_3167</name>
</gene>
<dbReference type="PATRIC" id="fig|1434120.4.peg.4115"/>
<dbReference type="OrthoDB" id="38261at2157"/>
<accession>A0A0E3L996</accession>
<dbReference type="PANTHER" id="PTHR31332">
    <property type="entry name" value="7-HYDROXYMETHYL CHLOROPHYLL A REDUCTASE, CHLOROPLASTIC"/>
    <property type="match status" value="1"/>
</dbReference>
<evidence type="ECO:0000313" key="3">
    <source>
        <dbReference type="Proteomes" id="UP000033111"/>
    </source>
</evidence>
<dbReference type="SUPFAM" id="SSF54862">
    <property type="entry name" value="4Fe-4S ferredoxins"/>
    <property type="match status" value="1"/>
</dbReference>
<reference evidence="2 3" key="1">
    <citation type="submission" date="2014-07" db="EMBL/GenBank/DDBJ databases">
        <title>Methanogenic archaea and the global carbon cycle.</title>
        <authorList>
            <person name="Henriksen J.R."/>
            <person name="Luke J."/>
            <person name="Reinhart S."/>
            <person name="Benedict M.N."/>
            <person name="Youngblut N.D."/>
            <person name="Metcalf M.E."/>
            <person name="Whitaker R.J."/>
            <person name="Metcalf W.W."/>
        </authorList>
    </citation>
    <scope>NUCLEOTIDE SEQUENCE [LARGE SCALE GENOMIC DNA]</scope>
    <source>
        <strain evidence="2 3">T4/M</strain>
    </source>
</reference>
<sequence length="437" mass="49293">MQINNISHIANNALCTACGACSGICPSNAIEIITNTAGYLVANLNNDLCIDCGKCAKICSSNPENKPSIETDDIFHGVCLAGYVGYASDNTIRQKSQSGGIVTALLCYLLEQNKIEGAIVNNLNLQTRRPQAVLALSESEIIDACGSYYTQSSVVKTILEHSDKNTAAVVLGCQAESLQLIRENYPNVTLPKYTIGLICAGQNGGDMIDDLIEQSECDSKQISRFWFRDKSCGWPGDVHVTTSTNDYWLPKEKRHRLKQVYELHRCIACYDQMNIFSDIVCGDPWGITHKQQPEGHTVVIARTEKGKKLLEDAARDGAIVLEDLSIEDIFYGQTVDGRHKTKFYTSRELFDENEWLFPYPDNYFENIPFTPANKIVRQRLKERLTYSRELYITIDREDYLRKVNLKKKKYQGNIIQKVTRKMMPYAGVILRKLSIIK</sequence>
<dbReference type="PANTHER" id="PTHR31332:SF0">
    <property type="entry name" value="7-HYDROXYMETHYL CHLOROPHYLL A REDUCTASE, CHLOROPLASTIC"/>
    <property type="match status" value="1"/>
</dbReference>
<dbReference type="KEGG" id="msw:MSSIT_3167"/>
<protein>
    <submittedName>
        <fullName evidence="2">Coenzyme F420 hydrogenase subunit beta</fullName>
    </submittedName>
</protein>
<dbReference type="Gene3D" id="3.30.70.20">
    <property type="match status" value="1"/>
</dbReference>
<evidence type="ECO:0000313" key="2">
    <source>
        <dbReference type="EMBL" id="AKB29886.1"/>
    </source>
</evidence>
<dbReference type="GO" id="GO:0052592">
    <property type="term" value="F:oxidoreductase activity, acting on CH or CH2 groups, with an iron-sulfur protein as acceptor"/>
    <property type="evidence" value="ECO:0007669"/>
    <property type="project" value="TreeGrafter"/>
</dbReference>
<dbReference type="PROSITE" id="PS00198">
    <property type="entry name" value="4FE4S_FER_1"/>
    <property type="match status" value="1"/>
</dbReference>
<dbReference type="InterPro" id="IPR007516">
    <property type="entry name" value="Co_F420_Hydgase/DH_bsu_N"/>
</dbReference>
<feature type="domain" description="4Fe-4S ferredoxin-type" evidence="1">
    <location>
        <begin position="40"/>
        <end position="69"/>
    </location>
</feature>
<dbReference type="PROSITE" id="PS51379">
    <property type="entry name" value="4FE4S_FER_2"/>
    <property type="match status" value="2"/>
</dbReference>
<dbReference type="InterPro" id="IPR045220">
    <property type="entry name" value="FRHB/FDHB/HCAR-like"/>
</dbReference>
<proteinExistence type="predicted"/>
<dbReference type="Proteomes" id="UP000033111">
    <property type="component" value="Chromosome"/>
</dbReference>